<dbReference type="PANTHER" id="PTHR11101">
    <property type="entry name" value="PHOSPHATE TRANSPORTER"/>
    <property type="match status" value="1"/>
</dbReference>
<dbReference type="GO" id="GO:0035435">
    <property type="term" value="P:phosphate ion transmembrane transport"/>
    <property type="evidence" value="ECO:0007669"/>
    <property type="project" value="TreeGrafter"/>
</dbReference>
<comment type="subcellular location">
    <subcellularLocation>
        <location evidence="1">Membrane</location>
        <topology evidence="1">Multi-pass membrane protein</topology>
    </subcellularLocation>
</comment>
<feature type="transmembrane region" description="Helical" evidence="6">
    <location>
        <begin position="30"/>
        <end position="49"/>
    </location>
</feature>
<evidence type="ECO:0000256" key="2">
    <source>
        <dbReference type="ARBA" id="ARBA00022448"/>
    </source>
</evidence>
<organism evidence="7 8">
    <name type="scientific">Candidatus Kerfeldbacteria bacterium CG15_BIG_FIL_POST_REV_8_21_14_020_45_12</name>
    <dbReference type="NCBI Taxonomy" id="2014247"/>
    <lineage>
        <taxon>Bacteria</taxon>
        <taxon>Candidatus Kerfeldiibacteriota</taxon>
    </lineage>
</organism>
<evidence type="ECO:0008006" key="9">
    <source>
        <dbReference type="Google" id="ProtNLM"/>
    </source>
</evidence>
<evidence type="ECO:0000256" key="4">
    <source>
        <dbReference type="ARBA" id="ARBA00022989"/>
    </source>
</evidence>
<keyword evidence="5 6" id="KW-0472">Membrane</keyword>
<keyword evidence="4 6" id="KW-1133">Transmembrane helix</keyword>
<name>A0A2M7H2R6_9BACT</name>
<gene>
    <name evidence="7" type="ORF">COW24_04985</name>
</gene>
<evidence type="ECO:0000256" key="5">
    <source>
        <dbReference type="ARBA" id="ARBA00023136"/>
    </source>
</evidence>
<feature type="transmembrane region" description="Helical" evidence="6">
    <location>
        <begin position="108"/>
        <end position="134"/>
    </location>
</feature>
<feature type="transmembrane region" description="Helical" evidence="6">
    <location>
        <begin position="70"/>
        <end position="88"/>
    </location>
</feature>
<protein>
    <recommendedName>
        <fullName evidence="9">Inorganic phosphate transporter</fullName>
    </recommendedName>
</protein>
<keyword evidence="2" id="KW-0813">Transport</keyword>
<sequence length="233" mass="24652">MVSLVVFVLFLSIVFKGLKNLKLDFSFGEASIVAAILALLVGVAVYAGLSFKRKDKAKEGKPGLNVLRTFGYLQILTAAYVAFAHGANDVANGIGPLAAMANIYKNGSLAASVGVPFWVLVLGGSGIFLGLAMYGRNVMKTLGKGITEITPMRGFAAEFAAATTVLFASQLGMPISTTHTIVGSIIGVGLARKEKAVLDKKLLRKTFAIWILQIPFVAMCAGVIFYFLRALLG</sequence>
<keyword evidence="3 6" id="KW-0812">Transmembrane</keyword>
<dbReference type="EMBL" id="PFGC01000050">
    <property type="protein sequence ID" value="PIW36535.1"/>
    <property type="molecule type" value="Genomic_DNA"/>
</dbReference>
<dbReference type="GO" id="GO:0005315">
    <property type="term" value="F:phosphate transmembrane transporter activity"/>
    <property type="evidence" value="ECO:0007669"/>
    <property type="project" value="InterPro"/>
</dbReference>
<evidence type="ECO:0000313" key="8">
    <source>
        <dbReference type="Proteomes" id="UP000230292"/>
    </source>
</evidence>
<dbReference type="InterPro" id="IPR001204">
    <property type="entry name" value="Phos_transporter"/>
</dbReference>
<proteinExistence type="predicted"/>
<evidence type="ECO:0000313" key="7">
    <source>
        <dbReference type="EMBL" id="PIW36535.1"/>
    </source>
</evidence>
<reference evidence="7 8" key="1">
    <citation type="submission" date="2017-09" db="EMBL/GenBank/DDBJ databases">
        <title>Depth-based differentiation of microbial function through sediment-hosted aquifers and enrichment of novel symbionts in the deep terrestrial subsurface.</title>
        <authorList>
            <person name="Probst A.J."/>
            <person name="Ladd B."/>
            <person name="Jarett J.K."/>
            <person name="Geller-Mcgrath D.E."/>
            <person name="Sieber C.M."/>
            <person name="Emerson J.B."/>
            <person name="Anantharaman K."/>
            <person name="Thomas B.C."/>
            <person name="Malmstrom R."/>
            <person name="Stieglmeier M."/>
            <person name="Klingl A."/>
            <person name="Woyke T."/>
            <person name="Ryan C.M."/>
            <person name="Banfield J.F."/>
        </authorList>
    </citation>
    <scope>NUCLEOTIDE SEQUENCE [LARGE SCALE GENOMIC DNA]</scope>
    <source>
        <strain evidence="7">CG15_BIG_FIL_POST_REV_8_21_14_020_45_12</strain>
    </source>
</reference>
<dbReference type="Proteomes" id="UP000230292">
    <property type="component" value="Unassembled WGS sequence"/>
</dbReference>
<evidence type="ECO:0000256" key="6">
    <source>
        <dbReference type="SAM" id="Phobius"/>
    </source>
</evidence>
<feature type="transmembrane region" description="Helical" evidence="6">
    <location>
        <begin position="207"/>
        <end position="228"/>
    </location>
</feature>
<dbReference type="AlphaFoldDB" id="A0A2M7H2R6"/>
<accession>A0A2M7H2R6</accession>
<dbReference type="PANTHER" id="PTHR11101:SF80">
    <property type="entry name" value="PHOSPHATE TRANSPORTER"/>
    <property type="match status" value="1"/>
</dbReference>
<evidence type="ECO:0000256" key="3">
    <source>
        <dbReference type="ARBA" id="ARBA00022692"/>
    </source>
</evidence>
<dbReference type="Pfam" id="PF01384">
    <property type="entry name" value="PHO4"/>
    <property type="match status" value="1"/>
</dbReference>
<dbReference type="GO" id="GO:0016020">
    <property type="term" value="C:membrane"/>
    <property type="evidence" value="ECO:0007669"/>
    <property type="project" value="UniProtKB-SubCell"/>
</dbReference>
<evidence type="ECO:0000256" key="1">
    <source>
        <dbReference type="ARBA" id="ARBA00004141"/>
    </source>
</evidence>
<comment type="caution">
    <text evidence="7">The sequence shown here is derived from an EMBL/GenBank/DDBJ whole genome shotgun (WGS) entry which is preliminary data.</text>
</comment>